<dbReference type="Pfam" id="PF03861">
    <property type="entry name" value="ANTAR"/>
    <property type="match status" value="1"/>
</dbReference>
<organism evidence="6 7">
    <name type="scientific">Hydrogenophaga palleronii</name>
    <dbReference type="NCBI Taxonomy" id="65655"/>
    <lineage>
        <taxon>Bacteria</taxon>
        <taxon>Pseudomonadati</taxon>
        <taxon>Pseudomonadota</taxon>
        <taxon>Betaproteobacteria</taxon>
        <taxon>Burkholderiales</taxon>
        <taxon>Comamonadaceae</taxon>
        <taxon>Hydrogenophaga</taxon>
    </lineage>
</organism>
<evidence type="ECO:0000256" key="4">
    <source>
        <dbReference type="ARBA" id="ARBA00023136"/>
    </source>
</evidence>
<accession>A0ABU1WUP6</accession>
<dbReference type="InterPro" id="IPR029095">
    <property type="entry name" value="NarX-like_N"/>
</dbReference>
<keyword evidence="7" id="KW-1185">Reference proteome</keyword>
<protein>
    <submittedName>
        <fullName evidence="6">AmiR/NasT family two-component response regulator</fullName>
    </submittedName>
</protein>
<keyword evidence="4" id="KW-0472">Membrane</keyword>
<dbReference type="InterPro" id="IPR011006">
    <property type="entry name" value="CheY-like_superfamily"/>
</dbReference>
<sequence length="427" mass="46917">MVLLSDVASCQGLVDDLENAGAQVLEVLDDCSLLVQSVVRHAPNLVVVHTRTVVDALFKATQSLAEVSPRPVLVFTQDGDADHIVRATEAGMHAYVIDGYGAQRLRPLMQLAQARFAREQALLEELRDVSTRFEERKAVERAKGILMSARQVSDNDAFHILRTASMHSNQRLGLVAQHIIQSAHFAEGVNRAGQLRMLSQRLVKHWLLRLVGVQVAQHLALQTDSAQRIDANLALLSKNLSQPTFGDLLADVVTDWKALKKALKAAPAPDQLAPLNVLAERLLQDAERLTTSLEGAGSVAPLRMLNMAGRQRMLSQRFAKASLLGVLESGEPQLQHQAEMEAARQAFEQGLAYLNGLPLSTPDIRRTLDSAAHDWQEVLTGADHVRRPAGRDRLLRLEGLAAASESLLDDFETLSGQYERSMQMLMG</sequence>
<dbReference type="SMART" id="SM01012">
    <property type="entry name" value="ANTAR"/>
    <property type="match status" value="1"/>
</dbReference>
<evidence type="ECO:0000259" key="5">
    <source>
        <dbReference type="PROSITE" id="PS50921"/>
    </source>
</evidence>
<dbReference type="SUPFAM" id="SSF52172">
    <property type="entry name" value="CheY-like"/>
    <property type="match status" value="1"/>
</dbReference>
<comment type="caution">
    <text evidence="6">The sequence shown here is derived from an EMBL/GenBank/DDBJ whole genome shotgun (WGS) entry which is preliminary data.</text>
</comment>
<dbReference type="Gene3D" id="3.40.50.2300">
    <property type="match status" value="1"/>
</dbReference>
<keyword evidence="3" id="KW-1133">Transmembrane helix</keyword>
<comment type="subcellular location">
    <subcellularLocation>
        <location evidence="1">Membrane</location>
        <topology evidence="1">Multi-pass membrane protein</topology>
    </subcellularLocation>
</comment>
<dbReference type="PROSITE" id="PS50921">
    <property type="entry name" value="ANTAR"/>
    <property type="match status" value="1"/>
</dbReference>
<gene>
    <name evidence="6" type="ORF">J2W49_005006</name>
</gene>
<dbReference type="Gene3D" id="1.10.10.10">
    <property type="entry name" value="Winged helix-like DNA-binding domain superfamily/Winged helix DNA-binding domain"/>
    <property type="match status" value="1"/>
</dbReference>
<feature type="domain" description="ANTAR" evidence="5">
    <location>
        <begin position="119"/>
        <end position="180"/>
    </location>
</feature>
<dbReference type="RefSeq" id="WP_310322360.1">
    <property type="nucleotide sequence ID" value="NZ_JAVDWU010000016.1"/>
</dbReference>
<keyword evidence="2" id="KW-0812">Transmembrane</keyword>
<evidence type="ECO:0000256" key="3">
    <source>
        <dbReference type="ARBA" id="ARBA00022989"/>
    </source>
</evidence>
<dbReference type="EMBL" id="JAVDWU010000016">
    <property type="protein sequence ID" value="MDR7153027.1"/>
    <property type="molecule type" value="Genomic_DNA"/>
</dbReference>
<dbReference type="Pfam" id="PF13675">
    <property type="entry name" value="PilJ"/>
    <property type="match status" value="2"/>
</dbReference>
<dbReference type="InterPro" id="IPR036388">
    <property type="entry name" value="WH-like_DNA-bd_sf"/>
</dbReference>
<proteinExistence type="predicted"/>
<reference evidence="6 7" key="1">
    <citation type="submission" date="2023-07" db="EMBL/GenBank/DDBJ databases">
        <title>Sorghum-associated microbial communities from plants grown in Nebraska, USA.</title>
        <authorList>
            <person name="Schachtman D."/>
        </authorList>
    </citation>
    <scope>NUCLEOTIDE SEQUENCE [LARGE SCALE GENOMIC DNA]</scope>
    <source>
        <strain evidence="6 7">4249</strain>
    </source>
</reference>
<evidence type="ECO:0000256" key="1">
    <source>
        <dbReference type="ARBA" id="ARBA00004141"/>
    </source>
</evidence>
<name>A0ABU1WUP6_9BURK</name>
<dbReference type="Proteomes" id="UP001265700">
    <property type="component" value="Unassembled WGS sequence"/>
</dbReference>
<evidence type="ECO:0000256" key="2">
    <source>
        <dbReference type="ARBA" id="ARBA00022692"/>
    </source>
</evidence>
<evidence type="ECO:0000313" key="7">
    <source>
        <dbReference type="Proteomes" id="UP001265700"/>
    </source>
</evidence>
<dbReference type="InterPro" id="IPR005561">
    <property type="entry name" value="ANTAR"/>
</dbReference>
<evidence type="ECO:0000313" key="6">
    <source>
        <dbReference type="EMBL" id="MDR7153027.1"/>
    </source>
</evidence>